<dbReference type="RefSeq" id="XP_045149867.1">
    <property type="nucleotide sequence ID" value="XM_045293932.1"/>
</dbReference>
<organism evidence="1 2">
    <name type="scientific">Echinops telfairi</name>
    <name type="common">Lesser hedgehog tenrec</name>
    <dbReference type="NCBI Taxonomy" id="9371"/>
    <lineage>
        <taxon>Eukaryota</taxon>
        <taxon>Metazoa</taxon>
        <taxon>Chordata</taxon>
        <taxon>Craniata</taxon>
        <taxon>Vertebrata</taxon>
        <taxon>Euteleostomi</taxon>
        <taxon>Mammalia</taxon>
        <taxon>Eutheria</taxon>
        <taxon>Afrotheria</taxon>
        <taxon>Tenrecidae</taxon>
        <taxon>Tenrecinae</taxon>
        <taxon>Echinops</taxon>
    </lineage>
</organism>
<accession>A0AC55DDP8</accession>
<proteinExistence type="predicted"/>
<gene>
    <name evidence="2" type="primary">LOC115870671</name>
</gene>
<evidence type="ECO:0000313" key="2">
    <source>
        <dbReference type="RefSeq" id="XP_045149867.1"/>
    </source>
</evidence>
<sequence length="112" mass="12845">MSEQEAKSSTEGLEDKQEYIQFKVIGQGSSEIHFKVKVTTHLKKLKESYCRRQGIPEEGVMEVSQEQTGSFNSLDMRVRSLENSNHKTQGKKIGEKGTEKVNKEEVIEWRAK</sequence>
<name>A0AC55DDP8_ECHTE</name>
<protein>
    <submittedName>
        <fullName evidence="2">Small ubiquitin-related modifier 1-like</fullName>
    </submittedName>
</protein>
<keyword evidence="1" id="KW-1185">Reference proteome</keyword>
<dbReference type="Proteomes" id="UP000694863">
    <property type="component" value="Unplaced"/>
</dbReference>
<reference evidence="2" key="1">
    <citation type="submission" date="2025-08" db="UniProtKB">
        <authorList>
            <consortium name="RefSeq"/>
        </authorList>
    </citation>
    <scope>IDENTIFICATION</scope>
</reference>
<evidence type="ECO:0000313" key="1">
    <source>
        <dbReference type="Proteomes" id="UP000694863"/>
    </source>
</evidence>